<comment type="subcellular location">
    <subcellularLocation>
        <location evidence="2">Cell membrane</location>
    </subcellularLocation>
    <subcellularLocation>
        <location evidence="1">Membrane</location>
        <topology evidence="1">Single-pass membrane protein</topology>
    </subcellularLocation>
</comment>
<dbReference type="PANTHER" id="PTHR13806:SF31">
    <property type="entry name" value="FLOTILLIN-LIKE PROTEIN 1-RELATED"/>
    <property type="match status" value="1"/>
</dbReference>
<dbReference type="GeneID" id="39473764"/>
<evidence type="ECO:0000256" key="2">
    <source>
        <dbReference type="ARBA" id="ARBA00004236"/>
    </source>
</evidence>
<keyword evidence="6" id="KW-0812">Transmembrane</keyword>
<evidence type="ECO:0000256" key="1">
    <source>
        <dbReference type="ARBA" id="ARBA00004167"/>
    </source>
</evidence>
<organism evidence="8 9">
    <name type="scientific">Pseudomonas amygdali pv. lachrymans str. M301315</name>
    <dbReference type="NCBI Taxonomy" id="629260"/>
    <lineage>
        <taxon>Bacteria</taxon>
        <taxon>Pseudomonadati</taxon>
        <taxon>Pseudomonadota</taxon>
        <taxon>Gammaproteobacteria</taxon>
        <taxon>Pseudomonadales</taxon>
        <taxon>Pseudomonadaceae</taxon>
        <taxon>Pseudomonas</taxon>
        <taxon>Pseudomonas amygdali</taxon>
    </lineage>
</organism>
<name>A0AAD0PWW6_PSEAV</name>
<evidence type="ECO:0000313" key="9">
    <source>
        <dbReference type="Proteomes" id="UP000006426"/>
    </source>
</evidence>
<dbReference type="InterPro" id="IPR001107">
    <property type="entry name" value="Band_7"/>
</dbReference>
<evidence type="ECO:0000256" key="6">
    <source>
        <dbReference type="SAM" id="Phobius"/>
    </source>
</evidence>
<dbReference type="Proteomes" id="UP000006426">
    <property type="component" value="Plasmid pmppla107"/>
</dbReference>
<evidence type="ECO:0000256" key="3">
    <source>
        <dbReference type="ARBA" id="ARBA00007161"/>
    </source>
</evidence>
<dbReference type="EMBL" id="CP031226">
    <property type="protein sequence ID" value="AXH60237.1"/>
    <property type="molecule type" value="Genomic_DNA"/>
</dbReference>
<dbReference type="RefSeq" id="WP_005742640.1">
    <property type="nucleotide sequence ID" value="NZ_CP031226.1"/>
</dbReference>
<sequence length="486" mass="51250">MLDFLPGLMMWVVPILIGVALIMMVIKQYKICPSDKLMVVFGAGSKEGARVVHGGGKFVVPFIQSFKFLSLAPISIAVNLEKALSRTNIRVNLPSQFTIAIDSKNPAFTQNAVRNLLEMSEQDIKATASEIIIGALRSTVAALTIEELTRDRDAFIKSINENVTTELNKIGMGLINVNIRDVTDESGFIAAMGQKAAAEAINKANIDVSEQVRLGDIGTETNKRERDVTVAQQQAEAEIGKKTAEKSQVVKTAALAAETTQGQNASKALIAESDAELAVKQATAFQSGEVARAKAETAVSLEQRAAREAELSKEQLASAEVARKQLVIEAEAQAQQAMIIAEGEAKAILVRLEAEAAGLQKMLEAKATGYAQIIQSAGGDPAAAANLLLIEKMEEIVRINAEAIKSLKIDKITVWDSGNGVGGNGGLPGFLKGFASSLPALNELAKQAGINLPPFLGNLVPSADPNALELPAPAAAPAAAPVVETA</sequence>
<proteinExistence type="inferred from homology"/>
<feature type="domain" description="Band 7" evidence="7">
    <location>
        <begin position="27"/>
        <end position="196"/>
    </location>
</feature>
<keyword evidence="5 6" id="KW-0472">Membrane</keyword>
<evidence type="ECO:0000259" key="7">
    <source>
        <dbReference type="SMART" id="SM00244"/>
    </source>
</evidence>
<feature type="transmembrane region" description="Helical" evidence="6">
    <location>
        <begin position="6"/>
        <end position="26"/>
    </location>
</feature>
<keyword evidence="4" id="KW-1003">Cell membrane</keyword>
<protein>
    <submittedName>
        <fullName evidence="8">Flotillin family protein</fullName>
    </submittedName>
</protein>
<dbReference type="Pfam" id="PF01145">
    <property type="entry name" value="Band_7"/>
    <property type="match status" value="1"/>
</dbReference>
<geneLocation type="plasmid" evidence="9">
    <name>pmppla107</name>
</geneLocation>
<dbReference type="SUPFAM" id="SSF117892">
    <property type="entry name" value="Band 7/SPFH domain"/>
    <property type="match status" value="1"/>
</dbReference>
<accession>A0AAD0PWW6</accession>
<keyword evidence="8" id="KW-0614">Plasmid</keyword>
<reference evidence="8 9" key="1">
    <citation type="journal article" date="2011" name="PLoS Pathog.">
        <title>Dynamic evolution of pathogenicity revealed by sequencing and comparative genomics of 19 Pseudomonas syringae isolates.</title>
        <authorList>
            <person name="Baltrus D.A."/>
            <person name="Nishimura M.T."/>
            <person name="Romanchuk A."/>
            <person name="Chang J.H."/>
            <person name="Mukhtar M.S."/>
            <person name="Cherkis K."/>
            <person name="Roach J."/>
            <person name="Grant S.R."/>
            <person name="Jones C.D."/>
            <person name="Dangl J.L."/>
        </authorList>
    </citation>
    <scope>NUCLEOTIDE SEQUENCE [LARGE SCALE GENOMIC DNA]</scope>
    <source>
        <strain evidence="8 9">M301315</strain>
    </source>
</reference>
<evidence type="ECO:0000256" key="4">
    <source>
        <dbReference type="ARBA" id="ARBA00022475"/>
    </source>
</evidence>
<keyword evidence="6" id="KW-1133">Transmembrane helix</keyword>
<evidence type="ECO:0000256" key="5">
    <source>
        <dbReference type="ARBA" id="ARBA00023136"/>
    </source>
</evidence>
<dbReference type="AlphaFoldDB" id="A0AAD0PWW6"/>
<dbReference type="InterPro" id="IPR027705">
    <property type="entry name" value="Flotillin_fam"/>
</dbReference>
<comment type="similarity">
    <text evidence="3">Belongs to the band 7/mec-2 family. Flotillin subfamily.</text>
</comment>
<dbReference type="InterPro" id="IPR036013">
    <property type="entry name" value="Band_7/SPFH_dom_sf"/>
</dbReference>
<dbReference type="SMART" id="SM00244">
    <property type="entry name" value="PHB"/>
    <property type="match status" value="1"/>
</dbReference>
<dbReference type="Gene3D" id="3.30.479.30">
    <property type="entry name" value="Band 7 domain"/>
    <property type="match status" value="1"/>
</dbReference>
<dbReference type="PANTHER" id="PTHR13806">
    <property type="entry name" value="FLOTILLIN-RELATED"/>
    <property type="match status" value="1"/>
</dbReference>
<evidence type="ECO:0000313" key="8">
    <source>
        <dbReference type="EMBL" id="AXH60237.1"/>
    </source>
</evidence>
<dbReference type="GO" id="GO:0005886">
    <property type="term" value="C:plasma membrane"/>
    <property type="evidence" value="ECO:0007669"/>
    <property type="project" value="UniProtKB-SubCell"/>
</dbReference>
<gene>
    <name evidence="8" type="ORF">PLA107_034185</name>
</gene>
<dbReference type="CDD" id="cd03399">
    <property type="entry name" value="SPFH_flotillin"/>
    <property type="match status" value="1"/>
</dbReference>